<dbReference type="STRING" id="35622.SAMN04489764_0352"/>
<organism evidence="2 3">
    <name type="scientific">Thermostaphylospora chromogena</name>
    <dbReference type="NCBI Taxonomy" id="35622"/>
    <lineage>
        <taxon>Bacteria</taxon>
        <taxon>Bacillati</taxon>
        <taxon>Actinomycetota</taxon>
        <taxon>Actinomycetes</taxon>
        <taxon>Streptosporangiales</taxon>
        <taxon>Thermomonosporaceae</taxon>
        <taxon>Thermostaphylospora</taxon>
    </lineage>
</organism>
<dbReference type="GO" id="GO:0006596">
    <property type="term" value="P:polyamine biosynthetic process"/>
    <property type="evidence" value="ECO:0007669"/>
    <property type="project" value="UniProtKB-KW"/>
</dbReference>
<protein>
    <submittedName>
        <fullName evidence="2">Spermine/spermidine synthase</fullName>
    </submittedName>
</protein>
<keyword evidence="3" id="KW-1185">Reference proteome</keyword>
<evidence type="ECO:0000256" key="1">
    <source>
        <dbReference type="ARBA" id="ARBA00023115"/>
    </source>
</evidence>
<reference evidence="2 3" key="1">
    <citation type="submission" date="2016-10" db="EMBL/GenBank/DDBJ databases">
        <authorList>
            <person name="de Groot N.N."/>
        </authorList>
    </citation>
    <scope>NUCLEOTIDE SEQUENCE [LARGE SCALE GENOMIC DNA]</scope>
    <source>
        <strain evidence="2 3">DSM 43794</strain>
    </source>
</reference>
<dbReference type="SUPFAM" id="SSF53335">
    <property type="entry name" value="S-adenosyl-L-methionine-dependent methyltransferases"/>
    <property type="match status" value="1"/>
</dbReference>
<dbReference type="Pfam" id="PF01564">
    <property type="entry name" value="Spermine_synth"/>
    <property type="match status" value="1"/>
</dbReference>
<name>A0A1H1A6U3_9ACTN</name>
<proteinExistence type="predicted"/>
<dbReference type="Gene3D" id="3.40.50.150">
    <property type="entry name" value="Vaccinia Virus protein VP39"/>
    <property type="match status" value="1"/>
</dbReference>
<keyword evidence="1" id="KW-0620">Polyamine biosynthesis</keyword>
<sequence>MACMPVPGDQSHVIDRRAGANGELLLRRAGDHLEIISNGVFLMDTRNGESERLLARAALDATGRPARMLIGGLGVGFTLAEAVRHPHARTVVVAEKEPAVVGWHATHLRPYSAGALDDPRVRVICADVLDLLRDPGERYDTVCLDTDNGPDWTVTETNASLYTDEGLKLLAERLSPGGVAAFWSAHASPAFQARLRAHFPETWSFDVPVPRGVPDVVYLARAAAADSGDRS</sequence>
<accession>A0A1H1A6U3</accession>
<evidence type="ECO:0000313" key="2">
    <source>
        <dbReference type="EMBL" id="SDQ35382.1"/>
    </source>
</evidence>
<dbReference type="PANTHER" id="PTHR43317:SF3">
    <property type="entry name" value="BLR2883 PROTEIN"/>
    <property type="match status" value="1"/>
</dbReference>
<dbReference type="AlphaFoldDB" id="A0A1H1A6U3"/>
<dbReference type="Proteomes" id="UP000217103">
    <property type="component" value="Unassembled WGS sequence"/>
</dbReference>
<evidence type="ECO:0000313" key="3">
    <source>
        <dbReference type="Proteomes" id="UP000217103"/>
    </source>
</evidence>
<dbReference type="PANTHER" id="PTHR43317">
    <property type="entry name" value="THERMOSPERMINE SYNTHASE ACAULIS5"/>
    <property type="match status" value="1"/>
</dbReference>
<dbReference type="InterPro" id="IPR029063">
    <property type="entry name" value="SAM-dependent_MTases_sf"/>
</dbReference>
<dbReference type="EMBL" id="FNKK01000002">
    <property type="protein sequence ID" value="SDQ35382.1"/>
    <property type="molecule type" value="Genomic_DNA"/>
</dbReference>
<dbReference type="CDD" id="cd02440">
    <property type="entry name" value="AdoMet_MTases"/>
    <property type="match status" value="1"/>
</dbReference>
<gene>
    <name evidence="2" type="ORF">SAMN04489764_0352</name>
</gene>